<dbReference type="SMART" id="SM00212">
    <property type="entry name" value="UBCc"/>
    <property type="match status" value="1"/>
</dbReference>
<accession>A0AAD6GRL3</accession>
<evidence type="ECO:0000313" key="4">
    <source>
        <dbReference type="EMBL" id="KAJ5580736.1"/>
    </source>
</evidence>
<dbReference type="Gene3D" id="3.10.110.10">
    <property type="entry name" value="Ubiquitin Conjugating Enzyme"/>
    <property type="match status" value="1"/>
</dbReference>
<dbReference type="PANTHER" id="PTHR24067">
    <property type="entry name" value="UBIQUITIN-CONJUGATING ENZYME E2"/>
    <property type="match status" value="1"/>
</dbReference>
<feature type="domain" description="UBC core" evidence="3">
    <location>
        <begin position="5"/>
        <end position="156"/>
    </location>
</feature>
<dbReference type="Pfam" id="PF00179">
    <property type="entry name" value="UQ_con"/>
    <property type="match status" value="1"/>
</dbReference>
<dbReference type="InterPro" id="IPR050113">
    <property type="entry name" value="Ub_conjugating_enzyme"/>
</dbReference>
<name>A0AAD6GRL3_9EURO</name>
<evidence type="ECO:0000313" key="5">
    <source>
        <dbReference type="Proteomes" id="UP001216150"/>
    </source>
</evidence>
<proteinExistence type="predicted"/>
<reference evidence="4 5" key="1">
    <citation type="journal article" date="2023" name="IMA Fungus">
        <title>Comparative genomic study of the Penicillium genus elucidates a diverse pangenome and 15 lateral gene transfer events.</title>
        <authorList>
            <person name="Petersen C."/>
            <person name="Sorensen T."/>
            <person name="Nielsen M.R."/>
            <person name="Sondergaard T.E."/>
            <person name="Sorensen J.L."/>
            <person name="Fitzpatrick D.A."/>
            <person name="Frisvad J.C."/>
            <person name="Nielsen K.L."/>
        </authorList>
    </citation>
    <scope>NUCLEOTIDE SEQUENCE [LARGE SCALE GENOMIC DNA]</scope>
    <source>
        <strain evidence="4 5">IBT 29057</strain>
    </source>
</reference>
<keyword evidence="5" id="KW-1185">Reference proteome</keyword>
<sequence>MATKAAYKRLTREYQNIQKNPPPFIVAHPSETNILEWHYTLTGPPATPYENGQYWGTLVFPPEYPFAPPAIRMHTPSGRFQPSTRLCLSISDFHPKSFNPAWEVSTILIGLLSFMTSEEMTTGSVSATTGERQVLAARSRWWNSTGGGTHVNATPGVARTTKGINNVKAEWPELDEANWTWMKEHRIDTATGQILPDPNAPVKCSPETSALRRRPNGSAPSFGAVMEGGHVAREVGESWMKRNRVWIGLAVVFGYALLSRLVSDMQG</sequence>
<dbReference type="SUPFAM" id="SSF54495">
    <property type="entry name" value="UBC-like"/>
    <property type="match status" value="1"/>
</dbReference>
<keyword evidence="1" id="KW-0833">Ubl conjugation pathway</keyword>
<keyword evidence="2" id="KW-0812">Transmembrane</keyword>
<dbReference type="InterPro" id="IPR016135">
    <property type="entry name" value="UBQ-conjugating_enzyme/RWD"/>
</dbReference>
<dbReference type="InterPro" id="IPR000608">
    <property type="entry name" value="UBC"/>
</dbReference>
<gene>
    <name evidence="4" type="ORF">N7450_007037</name>
</gene>
<evidence type="ECO:0000256" key="1">
    <source>
        <dbReference type="ARBA" id="ARBA00022786"/>
    </source>
</evidence>
<dbReference type="PROSITE" id="PS50127">
    <property type="entry name" value="UBC_2"/>
    <property type="match status" value="1"/>
</dbReference>
<protein>
    <submittedName>
        <fullName evidence="4">Ubiquitin-conjugating enzyme E2 6</fullName>
    </submittedName>
</protein>
<dbReference type="EMBL" id="JAQJAC010000006">
    <property type="protein sequence ID" value="KAJ5580736.1"/>
    <property type="molecule type" value="Genomic_DNA"/>
</dbReference>
<keyword evidence="2" id="KW-0472">Membrane</keyword>
<comment type="caution">
    <text evidence="4">The sequence shown here is derived from an EMBL/GenBank/DDBJ whole genome shotgun (WGS) entry which is preliminary data.</text>
</comment>
<dbReference type="FunFam" id="3.10.110.10:FF:000058">
    <property type="entry name" value="Ubiquitin-conjugating enzyme E2 6"/>
    <property type="match status" value="1"/>
</dbReference>
<dbReference type="Proteomes" id="UP001216150">
    <property type="component" value="Unassembled WGS sequence"/>
</dbReference>
<organism evidence="4 5">
    <name type="scientific">Penicillium hetheringtonii</name>
    <dbReference type="NCBI Taxonomy" id="911720"/>
    <lineage>
        <taxon>Eukaryota</taxon>
        <taxon>Fungi</taxon>
        <taxon>Dikarya</taxon>
        <taxon>Ascomycota</taxon>
        <taxon>Pezizomycotina</taxon>
        <taxon>Eurotiomycetes</taxon>
        <taxon>Eurotiomycetidae</taxon>
        <taxon>Eurotiales</taxon>
        <taxon>Aspergillaceae</taxon>
        <taxon>Penicillium</taxon>
    </lineage>
</organism>
<evidence type="ECO:0000256" key="2">
    <source>
        <dbReference type="SAM" id="Phobius"/>
    </source>
</evidence>
<dbReference type="AlphaFoldDB" id="A0AAD6GRL3"/>
<dbReference type="CDD" id="cd23799">
    <property type="entry name" value="UBCc_UBE2J"/>
    <property type="match status" value="1"/>
</dbReference>
<evidence type="ECO:0000259" key="3">
    <source>
        <dbReference type="PROSITE" id="PS50127"/>
    </source>
</evidence>
<keyword evidence="2" id="KW-1133">Transmembrane helix</keyword>
<feature type="transmembrane region" description="Helical" evidence="2">
    <location>
        <begin position="245"/>
        <end position="262"/>
    </location>
</feature>